<dbReference type="AlphaFoldDB" id="A0A6J4M170"/>
<proteinExistence type="predicted"/>
<dbReference type="NCBIfam" id="NF003915">
    <property type="entry name" value="PRK05441.1"/>
    <property type="match status" value="1"/>
</dbReference>
<evidence type="ECO:0000256" key="2">
    <source>
        <dbReference type="ARBA" id="ARBA00023277"/>
    </source>
</evidence>
<evidence type="ECO:0000313" key="4">
    <source>
        <dbReference type="EMBL" id="CAA9347356.1"/>
    </source>
</evidence>
<organism evidence="4">
    <name type="scientific">uncultured Microvirga sp</name>
    <dbReference type="NCBI Taxonomy" id="412392"/>
    <lineage>
        <taxon>Bacteria</taxon>
        <taxon>Pseudomonadati</taxon>
        <taxon>Pseudomonadota</taxon>
        <taxon>Alphaproteobacteria</taxon>
        <taxon>Hyphomicrobiales</taxon>
        <taxon>Methylobacteriaceae</taxon>
        <taxon>Microvirga</taxon>
        <taxon>environmental samples</taxon>
    </lineage>
</organism>
<dbReference type="PROSITE" id="PS51464">
    <property type="entry name" value="SIS"/>
    <property type="match status" value="1"/>
</dbReference>
<dbReference type="GO" id="GO:0009254">
    <property type="term" value="P:peptidoglycan turnover"/>
    <property type="evidence" value="ECO:0007669"/>
    <property type="project" value="TreeGrafter"/>
</dbReference>
<dbReference type="CDD" id="cd05007">
    <property type="entry name" value="SIS_Etherase"/>
    <property type="match status" value="1"/>
</dbReference>
<keyword evidence="1 4" id="KW-0456">Lyase</keyword>
<dbReference type="GO" id="GO:0097367">
    <property type="term" value="F:carbohydrate derivative binding"/>
    <property type="evidence" value="ECO:0007669"/>
    <property type="project" value="InterPro"/>
</dbReference>
<dbReference type="InterPro" id="IPR005486">
    <property type="entry name" value="Glucokinase_regulatory_CS"/>
</dbReference>
<accession>A0A6J4M170</accession>
<dbReference type="EMBL" id="CADCUC010000448">
    <property type="protein sequence ID" value="CAA9347356.1"/>
    <property type="molecule type" value="Genomic_DNA"/>
</dbReference>
<reference evidence="4" key="1">
    <citation type="submission" date="2020-02" db="EMBL/GenBank/DDBJ databases">
        <authorList>
            <person name="Meier V. D."/>
        </authorList>
    </citation>
    <scope>NUCLEOTIDE SEQUENCE</scope>
    <source>
        <strain evidence="4">AVDCRST_MAG90</strain>
    </source>
</reference>
<dbReference type="GO" id="GO:0016803">
    <property type="term" value="F:ether hydrolase activity"/>
    <property type="evidence" value="ECO:0007669"/>
    <property type="project" value="TreeGrafter"/>
</dbReference>
<sequence>MGTENISRRYAGLDAWEAADILDGLIEGQMSAVAAVRGARRDIETAALAVEERLRAGAGRLIYAGAGTSGRLAVQDGAELPPTFSWPDDRLLLLIAGGRDALTTAVEGAEDSSERGAELIREHAVDGADVLVGVAASGTTPFTLACLTEAKGRGALTIGIANNFAAPLLTQADHGIWLDTGPEAIAGSTRMKAGTAQKITLNLLSSLVMIRLGRVFDGLMVDVQATNLKLVRRAEDMLMRLTGSGPAEVREALGRSGGNVKLAVLLLRGCEVAEAEAALERSGGQLRSALGLIGARNPVP</sequence>
<dbReference type="PANTHER" id="PTHR10088">
    <property type="entry name" value="GLUCOKINASE REGULATORY PROTEIN"/>
    <property type="match status" value="1"/>
</dbReference>
<dbReference type="SUPFAM" id="SSF53697">
    <property type="entry name" value="SIS domain"/>
    <property type="match status" value="1"/>
</dbReference>
<dbReference type="Gene3D" id="3.40.50.10490">
    <property type="entry name" value="Glucose-6-phosphate isomerase like protein, domain 1"/>
    <property type="match status" value="1"/>
</dbReference>
<evidence type="ECO:0000259" key="3">
    <source>
        <dbReference type="PROSITE" id="PS51464"/>
    </source>
</evidence>
<dbReference type="GO" id="GO:0046348">
    <property type="term" value="P:amino sugar catabolic process"/>
    <property type="evidence" value="ECO:0007669"/>
    <property type="project" value="InterPro"/>
</dbReference>
<protein>
    <submittedName>
        <fullName evidence="4">N-acetylmuramic acid 6-phosphate etherase</fullName>
        <ecNumber evidence="4">4.2.1.126</ecNumber>
    </submittedName>
</protein>
<feature type="domain" description="SIS" evidence="3">
    <location>
        <begin position="50"/>
        <end position="214"/>
    </location>
</feature>
<dbReference type="PANTHER" id="PTHR10088:SF4">
    <property type="entry name" value="GLUCOKINASE REGULATORY PROTEIN"/>
    <property type="match status" value="1"/>
</dbReference>
<dbReference type="PROSITE" id="PS01272">
    <property type="entry name" value="GCKR"/>
    <property type="match status" value="1"/>
</dbReference>
<dbReference type="InterPro" id="IPR040190">
    <property type="entry name" value="MURQ/GCKR"/>
</dbReference>
<evidence type="ECO:0000256" key="1">
    <source>
        <dbReference type="ARBA" id="ARBA00023239"/>
    </source>
</evidence>
<dbReference type="NCBIfam" id="NF009222">
    <property type="entry name" value="PRK12570.1"/>
    <property type="match status" value="1"/>
</dbReference>
<dbReference type="InterPro" id="IPR046348">
    <property type="entry name" value="SIS_dom_sf"/>
</dbReference>
<name>A0A6J4M170_9HYPH</name>
<gene>
    <name evidence="4" type="ORF">AVDCRST_MAG90-2250</name>
</gene>
<dbReference type="GO" id="GO:0016835">
    <property type="term" value="F:carbon-oxygen lyase activity"/>
    <property type="evidence" value="ECO:0007669"/>
    <property type="project" value="InterPro"/>
</dbReference>
<dbReference type="InterPro" id="IPR001347">
    <property type="entry name" value="SIS_dom"/>
</dbReference>
<dbReference type="Pfam" id="PF22645">
    <property type="entry name" value="GKRP_SIS_N"/>
    <property type="match status" value="1"/>
</dbReference>
<dbReference type="EC" id="4.2.1.126" evidence="4"/>
<dbReference type="InterPro" id="IPR005488">
    <property type="entry name" value="Etherase_MurQ"/>
</dbReference>
<keyword evidence="2" id="KW-0119">Carbohydrate metabolism</keyword>
<dbReference type="Gene3D" id="1.10.8.1080">
    <property type="match status" value="1"/>
</dbReference>